<dbReference type="EMBL" id="UYYB01029852">
    <property type="protein sequence ID" value="VDM73285.1"/>
    <property type="molecule type" value="Genomic_DNA"/>
</dbReference>
<dbReference type="PANTHER" id="PTHR43319">
    <property type="entry name" value="BETA-LACTAMASE-RELATED"/>
    <property type="match status" value="1"/>
</dbReference>
<gene>
    <name evidence="2" type="ORF">SVUK_LOCUS8283</name>
</gene>
<dbReference type="Pfam" id="PF00144">
    <property type="entry name" value="Beta-lactamase"/>
    <property type="match status" value="2"/>
</dbReference>
<proteinExistence type="predicted"/>
<dbReference type="SUPFAM" id="SSF56601">
    <property type="entry name" value="beta-lactamase/transpeptidase-like"/>
    <property type="match status" value="1"/>
</dbReference>
<dbReference type="InterPro" id="IPR052907">
    <property type="entry name" value="Beta-lactamase/esterase"/>
</dbReference>
<dbReference type="PANTHER" id="PTHR43319:SF4">
    <property type="entry name" value="BETA-LACTAMASE DOMAIN-CONTAINING PROTEIN 2"/>
    <property type="match status" value="1"/>
</dbReference>
<organism evidence="2 3">
    <name type="scientific">Strongylus vulgaris</name>
    <name type="common">Blood worm</name>
    <dbReference type="NCBI Taxonomy" id="40348"/>
    <lineage>
        <taxon>Eukaryota</taxon>
        <taxon>Metazoa</taxon>
        <taxon>Ecdysozoa</taxon>
        <taxon>Nematoda</taxon>
        <taxon>Chromadorea</taxon>
        <taxon>Rhabditida</taxon>
        <taxon>Rhabditina</taxon>
        <taxon>Rhabditomorpha</taxon>
        <taxon>Strongyloidea</taxon>
        <taxon>Strongylidae</taxon>
        <taxon>Strongylus</taxon>
    </lineage>
</organism>
<feature type="domain" description="Beta-lactamase-related" evidence="1">
    <location>
        <begin position="85"/>
        <end position="158"/>
    </location>
</feature>
<reference evidence="2 3" key="1">
    <citation type="submission" date="2018-11" db="EMBL/GenBank/DDBJ databases">
        <authorList>
            <consortium name="Pathogen Informatics"/>
        </authorList>
    </citation>
    <scope>NUCLEOTIDE SEQUENCE [LARGE SCALE GENOMIC DNA]</scope>
</reference>
<dbReference type="Gene3D" id="3.40.710.10">
    <property type="entry name" value="DD-peptidase/beta-lactamase superfamily"/>
    <property type="match status" value="1"/>
</dbReference>
<dbReference type="OrthoDB" id="5946976at2759"/>
<accession>A0A3P7KRZ9</accession>
<sequence length="199" mass="22831">MLVDRGRLRYSDKISSFWPEFAKHGKENITVEMVLAHTSGLACLDGKISYEDACDHERMARYIEESVSCLLPLIICLSFDHSLKKPIWEPGKAVGYHALSYGWLVDQIIRRTDLKKRGIGQFFKEEIADKHGLDLHFGLPMEKAWRVARITRPTVIDRIDEFVTDPGNLDYGFIFKQYLRGGLGMKVATTPPWLQTIFV</sequence>
<dbReference type="Proteomes" id="UP000270094">
    <property type="component" value="Unassembled WGS sequence"/>
</dbReference>
<dbReference type="AlphaFoldDB" id="A0A3P7KRZ9"/>
<keyword evidence="3" id="KW-1185">Reference proteome</keyword>
<name>A0A3P7KRZ9_STRVU</name>
<evidence type="ECO:0000313" key="3">
    <source>
        <dbReference type="Proteomes" id="UP000270094"/>
    </source>
</evidence>
<dbReference type="InterPro" id="IPR001466">
    <property type="entry name" value="Beta-lactam-related"/>
</dbReference>
<feature type="non-terminal residue" evidence="2">
    <location>
        <position position="199"/>
    </location>
</feature>
<evidence type="ECO:0000259" key="1">
    <source>
        <dbReference type="Pfam" id="PF00144"/>
    </source>
</evidence>
<protein>
    <recommendedName>
        <fullName evidence="1">Beta-lactamase-related domain-containing protein</fullName>
    </recommendedName>
</protein>
<dbReference type="InterPro" id="IPR012338">
    <property type="entry name" value="Beta-lactam/transpept-like"/>
</dbReference>
<evidence type="ECO:0000313" key="2">
    <source>
        <dbReference type="EMBL" id="VDM73285.1"/>
    </source>
</evidence>
<feature type="domain" description="Beta-lactamase-related" evidence="1">
    <location>
        <begin position="1"/>
        <end position="64"/>
    </location>
</feature>